<feature type="transmembrane region" description="Helical" evidence="8">
    <location>
        <begin position="239"/>
        <end position="260"/>
    </location>
</feature>
<feature type="transmembrane region" description="Helical" evidence="8">
    <location>
        <begin position="280"/>
        <end position="300"/>
    </location>
</feature>
<evidence type="ECO:0000256" key="2">
    <source>
        <dbReference type="ARBA" id="ARBA00005585"/>
    </source>
</evidence>
<dbReference type="SUPFAM" id="SSF82866">
    <property type="entry name" value="Multidrug efflux transporter AcrB transmembrane domain"/>
    <property type="match status" value="1"/>
</dbReference>
<sequence length="423" mass="46625">MRTWLRNLQLKLDEAIEKKLIDPVTGQIIGEPKGYYGWSSRLSSDVNIAYRLACNTRYAVDCAGRVGKIRLVDESGIINIDGFYNYLTAWYNLDSMMYHVSQASFIPAPPTWTMNNDTLFIPPAGPMSYSQIPFYLTGLTNTPIIVKMIKEIRAICDEFDRENLPNFPSGIAFTFWEQYLHLSTNLMHAIAIIAVAVFLVLSVITCNPWAAGIIMMILVLITVELAGFLGLAGIKLNPISAVTIITAVGIGVEFTAHVVLSFLTSLGTRNDRMAACIERVFVPVIHGALSTLLGIVMLAFSEFEFVVKYFFVVMTALIAVGIINGLFLLPVLLSLIGPPCEVSPIDGTDRLDPPPPVRRKLRKRQAQEMQTHRRNDSDDSNTGTLGLENCSTMLLIDPSRGGITTPRLSVNSHARSASAHITS</sequence>
<evidence type="ECO:0000256" key="3">
    <source>
        <dbReference type="ARBA" id="ARBA00022692"/>
    </source>
</evidence>
<comment type="subcellular location">
    <subcellularLocation>
        <location evidence="1">Membrane</location>
        <topology evidence="1">Multi-pass membrane protein</topology>
    </subcellularLocation>
</comment>
<dbReference type="Gene3D" id="1.20.1640.10">
    <property type="entry name" value="Multidrug efflux transporter AcrB transmembrane domain"/>
    <property type="match status" value="1"/>
</dbReference>
<evidence type="ECO:0000313" key="9">
    <source>
        <dbReference type="EMBL" id="MFH4978995.1"/>
    </source>
</evidence>
<protein>
    <submittedName>
        <fullName evidence="9">Uncharacterized protein</fullName>
    </submittedName>
</protein>
<evidence type="ECO:0000256" key="7">
    <source>
        <dbReference type="SAM" id="MobiDB-lite"/>
    </source>
</evidence>
<feature type="transmembrane region" description="Helical" evidence="8">
    <location>
        <begin position="309"/>
        <end position="333"/>
    </location>
</feature>
<accession>A0ABD6EG71</accession>
<feature type="transmembrane region" description="Helical" evidence="8">
    <location>
        <begin position="186"/>
        <end position="204"/>
    </location>
</feature>
<dbReference type="EMBL" id="JBGFUD010003736">
    <property type="protein sequence ID" value="MFH4978995.1"/>
    <property type="molecule type" value="Genomic_DNA"/>
</dbReference>
<dbReference type="GO" id="GO:0016020">
    <property type="term" value="C:membrane"/>
    <property type="evidence" value="ECO:0007669"/>
    <property type="project" value="UniProtKB-SubCell"/>
</dbReference>
<organism evidence="9 10">
    <name type="scientific">Gnathostoma spinigerum</name>
    <dbReference type="NCBI Taxonomy" id="75299"/>
    <lineage>
        <taxon>Eukaryota</taxon>
        <taxon>Metazoa</taxon>
        <taxon>Ecdysozoa</taxon>
        <taxon>Nematoda</taxon>
        <taxon>Chromadorea</taxon>
        <taxon>Rhabditida</taxon>
        <taxon>Spirurina</taxon>
        <taxon>Gnathostomatomorpha</taxon>
        <taxon>Gnathostomatoidea</taxon>
        <taxon>Gnathostomatidae</taxon>
        <taxon>Gnathostoma</taxon>
    </lineage>
</organism>
<reference evidence="9 10" key="1">
    <citation type="submission" date="2024-08" db="EMBL/GenBank/DDBJ databases">
        <title>Gnathostoma spinigerum genome.</title>
        <authorList>
            <person name="Gonzalez-Bertolin B."/>
            <person name="Monzon S."/>
            <person name="Zaballos A."/>
            <person name="Jimenez P."/>
            <person name="Dekumyoy P."/>
            <person name="Varona S."/>
            <person name="Cuesta I."/>
            <person name="Sumanam S."/>
            <person name="Adisakwattana P."/>
            <person name="Gasser R.B."/>
            <person name="Hernandez-Gonzalez A."/>
            <person name="Young N.D."/>
            <person name="Perteguer M.J."/>
        </authorList>
    </citation>
    <scope>NUCLEOTIDE SEQUENCE [LARGE SCALE GENOMIC DNA]</scope>
    <source>
        <strain evidence="9">AL3</strain>
        <tissue evidence="9">Liver</tissue>
    </source>
</reference>
<keyword evidence="5 8" id="KW-0472">Membrane</keyword>
<dbReference type="AlphaFoldDB" id="A0ABD6EG71"/>
<evidence type="ECO:0000256" key="6">
    <source>
        <dbReference type="ARBA" id="ARBA00023180"/>
    </source>
</evidence>
<keyword evidence="10" id="KW-1185">Reference proteome</keyword>
<feature type="region of interest" description="Disordered" evidence="7">
    <location>
        <begin position="345"/>
        <end position="384"/>
    </location>
</feature>
<evidence type="ECO:0000313" key="10">
    <source>
        <dbReference type="Proteomes" id="UP001608902"/>
    </source>
</evidence>
<dbReference type="PANTHER" id="PTHR46022">
    <property type="entry name" value="PROTEIN PATCHED"/>
    <property type="match status" value="1"/>
</dbReference>
<name>A0ABD6EG71_9BILA</name>
<comment type="caution">
    <text evidence="9">The sequence shown here is derived from an EMBL/GenBank/DDBJ whole genome shotgun (WGS) entry which is preliminary data.</text>
</comment>
<gene>
    <name evidence="9" type="ORF">AB6A40_005704</name>
</gene>
<keyword evidence="4 8" id="KW-1133">Transmembrane helix</keyword>
<feature type="transmembrane region" description="Helical" evidence="8">
    <location>
        <begin position="210"/>
        <end position="232"/>
    </location>
</feature>
<evidence type="ECO:0000256" key="4">
    <source>
        <dbReference type="ARBA" id="ARBA00022989"/>
    </source>
</evidence>
<dbReference type="Proteomes" id="UP001608902">
    <property type="component" value="Unassembled WGS sequence"/>
</dbReference>
<proteinExistence type="inferred from homology"/>
<evidence type="ECO:0000256" key="5">
    <source>
        <dbReference type="ARBA" id="ARBA00023136"/>
    </source>
</evidence>
<keyword evidence="6" id="KW-0325">Glycoprotein</keyword>
<evidence type="ECO:0000256" key="8">
    <source>
        <dbReference type="SAM" id="Phobius"/>
    </source>
</evidence>
<comment type="similarity">
    <text evidence="2">Belongs to the patched family.</text>
</comment>
<dbReference type="PANTHER" id="PTHR46022:SF1">
    <property type="entry name" value="PROTEIN PATCHED"/>
    <property type="match status" value="1"/>
</dbReference>
<evidence type="ECO:0000256" key="1">
    <source>
        <dbReference type="ARBA" id="ARBA00004141"/>
    </source>
</evidence>
<keyword evidence="3 8" id="KW-0812">Transmembrane</keyword>